<comment type="subcellular location">
    <subcellularLocation>
        <location evidence="1">Membrane</location>
        <topology evidence="1">Multi-pass membrane protein</topology>
    </subcellularLocation>
</comment>
<feature type="transmembrane region" description="Helical" evidence="10">
    <location>
        <begin position="442"/>
        <end position="461"/>
    </location>
</feature>
<keyword evidence="7 10" id="KW-1133">Transmembrane helix</keyword>
<dbReference type="Pfam" id="PF03169">
    <property type="entry name" value="OPT"/>
    <property type="match status" value="1"/>
</dbReference>
<evidence type="ECO:0000256" key="6">
    <source>
        <dbReference type="ARBA" id="ARBA00022927"/>
    </source>
</evidence>
<feature type="compositionally biased region" description="Basic and acidic residues" evidence="9">
    <location>
        <begin position="1"/>
        <end position="11"/>
    </location>
</feature>
<feature type="transmembrane region" description="Helical" evidence="10">
    <location>
        <begin position="141"/>
        <end position="161"/>
    </location>
</feature>
<dbReference type="GO" id="GO:0016020">
    <property type="term" value="C:membrane"/>
    <property type="evidence" value="ECO:0007669"/>
    <property type="project" value="UniProtKB-SubCell"/>
</dbReference>
<dbReference type="GO" id="GO:0035673">
    <property type="term" value="F:oligopeptide transmembrane transporter activity"/>
    <property type="evidence" value="ECO:0007669"/>
    <property type="project" value="InterPro"/>
</dbReference>
<dbReference type="VEuPathDB" id="FungiDB:PHYBLDRAFT_121598"/>
<evidence type="ECO:0000256" key="5">
    <source>
        <dbReference type="ARBA" id="ARBA00022856"/>
    </source>
</evidence>
<dbReference type="PANTHER" id="PTHR22601">
    <property type="entry name" value="ISP4 LIKE PROTEIN"/>
    <property type="match status" value="1"/>
</dbReference>
<dbReference type="GO" id="GO:0015031">
    <property type="term" value="P:protein transport"/>
    <property type="evidence" value="ECO:0007669"/>
    <property type="project" value="UniProtKB-KW"/>
</dbReference>
<feature type="transmembrane region" description="Helical" evidence="10">
    <location>
        <begin position="305"/>
        <end position="328"/>
    </location>
</feature>
<dbReference type="InParanoid" id="A0A167QNU7"/>
<evidence type="ECO:0000313" key="12">
    <source>
        <dbReference type="Proteomes" id="UP000077315"/>
    </source>
</evidence>
<evidence type="ECO:0000256" key="7">
    <source>
        <dbReference type="ARBA" id="ARBA00022989"/>
    </source>
</evidence>
<evidence type="ECO:0008006" key="13">
    <source>
        <dbReference type="Google" id="ProtNLM"/>
    </source>
</evidence>
<organism evidence="11 12">
    <name type="scientific">Phycomyces blakesleeanus (strain ATCC 8743b / DSM 1359 / FGSC 10004 / NBRC 33097 / NRRL 1555)</name>
    <dbReference type="NCBI Taxonomy" id="763407"/>
    <lineage>
        <taxon>Eukaryota</taxon>
        <taxon>Fungi</taxon>
        <taxon>Fungi incertae sedis</taxon>
        <taxon>Mucoromycota</taxon>
        <taxon>Mucoromycotina</taxon>
        <taxon>Mucoromycetes</taxon>
        <taxon>Mucorales</taxon>
        <taxon>Phycomycetaceae</taxon>
        <taxon>Phycomyces</taxon>
    </lineage>
</organism>
<feature type="transmembrane region" description="Helical" evidence="10">
    <location>
        <begin position="228"/>
        <end position="246"/>
    </location>
</feature>
<dbReference type="EMBL" id="KV440972">
    <property type="protein sequence ID" value="OAD79979.1"/>
    <property type="molecule type" value="Genomic_DNA"/>
</dbReference>
<protein>
    <recommendedName>
        <fullName evidence="13">OPT family small oligopeptide transporter</fullName>
    </recommendedName>
</protein>
<feature type="transmembrane region" description="Helical" evidence="10">
    <location>
        <begin position="173"/>
        <end position="191"/>
    </location>
</feature>
<comment type="similarity">
    <text evidence="2">Belongs to the oligopeptide OPT transporter family.</text>
</comment>
<feature type="region of interest" description="Disordered" evidence="9">
    <location>
        <begin position="1"/>
        <end position="46"/>
    </location>
</feature>
<feature type="transmembrane region" description="Helical" evidence="10">
    <location>
        <begin position="551"/>
        <end position="570"/>
    </location>
</feature>
<dbReference type="RefSeq" id="XP_018298019.1">
    <property type="nucleotide sequence ID" value="XM_018428815.1"/>
</dbReference>
<evidence type="ECO:0000256" key="3">
    <source>
        <dbReference type="ARBA" id="ARBA00022448"/>
    </source>
</evidence>
<evidence type="ECO:0000256" key="4">
    <source>
        <dbReference type="ARBA" id="ARBA00022692"/>
    </source>
</evidence>
<sequence length="752" mass="84168">METTLSKREVSSKAASFEEGERYLDEKEEKGSFVDSHKGTRDPKDIDYENEDLDLEIVNQIASVEDDPNTKVLTVRAFVSGSLLACLGSSVYQLMQFKPVPVPLSNMFLLILAYLLCQGSTRVFKTGTLLNPGPFNVKEHTLIYVIVSSANASAYGTYILGAQQLYYTEYPSAAGGIFLLFATQIIGYGIAGQLRPFLVYPSQMIWPTSLPTVSFLKTFNGPGNESRFLIKFFFAVFFAVFVWELVPQYMFPLLGGFSIVCLAKRDSVWVQRIFGGISVNEGLGIGSISLDWTSLSYYAPLVLPLYVQFNIYGGILILWLLAPLVYYFDVWHAKSFPFLSNGLYQLNEETGEAVRYPQALVLDELNNINLTALEEVGRPYYGAIYAIQYIFINFGVTSMVTHVILYHGADIKNIAFAIFRRKESKEQDIHNRLMSAYKEVPAWWYYIIFVCGIGLNIGIGYANKSQLPWWGFLIAIILSTVLSLPLNMITAITGTGFGLNVVAEMICGFMLPGNPVANMYFKTIGYNTMSQAGAMAADLKIGHYLKVPPRIVFSAQMLGTVIGCIFNYIVNYTIINSKREQLLDPNGNIWSGSTPQTINSAAITWGAIGPMFMFGPGTLYYFFLWAFIVGLFLPVPFWLLHRFFPKVGFNYINVPMILVGLCTLPGSSSSWITLSWVIILVSQLYVKRRYSKWYVKHNYLMSAALDSGASLMSFLLAMTVFGGGDGIERPFPNWAGNNNDIPYYDYCCADCE</sequence>
<dbReference type="NCBIfam" id="TIGR00728">
    <property type="entry name" value="OPT_sfam"/>
    <property type="match status" value="1"/>
</dbReference>
<dbReference type="AlphaFoldDB" id="A0A167QNU7"/>
<keyword evidence="5" id="KW-0571">Peptide transport</keyword>
<evidence type="ECO:0000256" key="1">
    <source>
        <dbReference type="ARBA" id="ARBA00004141"/>
    </source>
</evidence>
<evidence type="ECO:0000256" key="8">
    <source>
        <dbReference type="ARBA" id="ARBA00023136"/>
    </source>
</evidence>
<evidence type="ECO:0000256" key="9">
    <source>
        <dbReference type="SAM" id="MobiDB-lite"/>
    </source>
</evidence>
<feature type="transmembrane region" description="Helical" evidence="10">
    <location>
        <begin position="619"/>
        <end position="640"/>
    </location>
</feature>
<evidence type="ECO:0000256" key="10">
    <source>
        <dbReference type="SAM" id="Phobius"/>
    </source>
</evidence>
<feature type="transmembrane region" description="Helical" evidence="10">
    <location>
        <begin position="104"/>
        <end position="121"/>
    </location>
</feature>
<evidence type="ECO:0000313" key="11">
    <source>
        <dbReference type="EMBL" id="OAD79979.1"/>
    </source>
</evidence>
<proteinExistence type="inferred from homology"/>
<keyword evidence="12" id="KW-1185">Reference proteome</keyword>
<dbReference type="InterPro" id="IPR004648">
    <property type="entry name" value="Oligpept_transpt"/>
</dbReference>
<keyword evidence="4 10" id="KW-0812">Transmembrane</keyword>
<keyword evidence="8 10" id="KW-0472">Membrane</keyword>
<feature type="transmembrane region" description="Helical" evidence="10">
    <location>
        <begin position="699"/>
        <end position="721"/>
    </location>
</feature>
<keyword evidence="3" id="KW-0813">Transport</keyword>
<dbReference type="GeneID" id="28989721"/>
<evidence type="ECO:0000256" key="2">
    <source>
        <dbReference type="ARBA" id="ARBA00008807"/>
    </source>
</evidence>
<feature type="compositionally biased region" description="Basic and acidic residues" evidence="9">
    <location>
        <begin position="19"/>
        <end position="46"/>
    </location>
</feature>
<feature type="transmembrane region" description="Helical" evidence="10">
    <location>
        <begin position="652"/>
        <end position="679"/>
    </location>
</feature>
<reference evidence="12" key="1">
    <citation type="submission" date="2015-06" db="EMBL/GenBank/DDBJ databases">
        <title>Expansion of signal transduction pathways in fungi by whole-genome duplication.</title>
        <authorList>
            <consortium name="DOE Joint Genome Institute"/>
            <person name="Corrochano L.M."/>
            <person name="Kuo A."/>
            <person name="Marcet-Houben M."/>
            <person name="Polaino S."/>
            <person name="Salamov A."/>
            <person name="Villalobos J.M."/>
            <person name="Alvarez M.I."/>
            <person name="Avalos J."/>
            <person name="Benito E.P."/>
            <person name="Benoit I."/>
            <person name="Burger G."/>
            <person name="Camino L.P."/>
            <person name="Canovas D."/>
            <person name="Cerda-Olmedo E."/>
            <person name="Cheng J.-F."/>
            <person name="Dominguez A."/>
            <person name="Elias M."/>
            <person name="Eslava A.P."/>
            <person name="Glaser F."/>
            <person name="Grimwood J."/>
            <person name="Gutierrez G."/>
            <person name="Heitman J."/>
            <person name="Henrissat B."/>
            <person name="Iturriaga E.A."/>
            <person name="Lang B.F."/>
            <person name="Lavin J.L."/>
            <person name="Lee S."/>
            <person name="Li W."/>
            <person name="Lindquist E."/>
            <person name="Lopez-Garcia S."/>
            <person name="Luque E.M."/>
            <person name="Marcos A.T."/>
            <person name="Martin J."/>
            <person name="McCluskey K."/>
            <person name="Medina H.R."/>
            <person name="Miralles-Duran A."/>
            <person name="Miyazaki A."/>
            <person name="Munoz-Torres E."/>
            <person name="Oguiza J.A."/>
            <person name="Ohm R."/>
            <person name="Olmedo M."/>
            <person name="Orejas M."/>
            <person name="Ortiz-Castellanos L."/>
            <person name="Pisabarro A.G."/>
            <person name="Rodriguez-Romero J."/>
            <person name="Ruiz-Herrera J."/>
            <person name="Ruiz-Vazquez R."/>
            <person name="Sanz C."/>
            <person name="Schackwitz W."/>
            <person name="Schmutz J."/>
            <person name="Shahriari M."/>
            <person name="Shelest E."/>
            <person name="Silva-Franco F."/>
            <person name="Soanes D."/>
            <person name="Syed K."/>
            <person name="Tagua V.G."/>
            <person name="Talbot N.J."/>
            <person name="Thon M."/>
            <person name="De vries R.P."/>
            <person name="Wiebenga A."/>
            <person name="Yadav J.S."/>
            <person name="Braun E.L."/>
            <person name="Baker S."/>
            <person name="Garre V."/>
            <person name="Horwitz B."/>
            <person name="Torres-Martinez S."/>
            <person name="Idnurm A."/>
            <person name="Herrera-Estrella A."/>
            <person name="Gabaldon T."/>
            <person name="Grigoriev I.V."/>
        </authorList>
    </citation>
    <scope>NUCLEOTIDE SEQUENCE [LARGE SCALE GENOMIC DNA]</scope>
    <source>
        <strain evidence="12">NRRL 1555(-)</strain>
    </source>
</reference>
<dbReference type="InterPro" id="IPR004813">
    <property type="entry name" value="OPT"/>
</dbReference>
<accession>A0A167QNU7</accession>
<gene>
    <name evidence="11" type="ORF">PHYBLDRAFT_121598</name>
</gene>
<dbReference type="OrthoDB" id="9986677at2759"/>
<feature type="transmembrane region" description="Helical" evidence="10">
    <location>
        <begin position="467"/>
        <end position="484"/>
    </location>
</feature>
<dbReference type="NCBIfam" id="TIGR00727">
    <property type="entry name" value="ISP4_OPT"/>
    <property type="match status" value="1"/>
</dbReference>
<keyword evidence="6" id="KW-0653">Protein transport</keyword>
<dbReference type="Proteomes" id="UP000077315">
    <property type="component" value="Unassembled WGS sequence"/>
</dbReference>
<name>A0A167QNU7_PHYB8</name>